<dbReference type="EMBL" id="BAOP01000008">
    <property type="protein sequence ID" value="GAC79248.1"/>
    <property type="molecule type" value="Genomic_DNA"/>
</dbReference>
<keyword evidence="1" id="KW-1133">Transmembrane helix</keyword>
<evidence type="ECO:0000313" key="2">
    <source>
        <dbReference type="EMBL" id="GAC79248.1"/>
    </source>
</evidence>
<evidence type="ECO:0000256" key="1">
    <source>
        <dbReference type="SAM" id="Phobius"/>
    </source>
</evidence>
<keyword evidence="1" id="KW-0472">Membrane</keyword>
<feature type="transmembrane region" description="Helical" evidence="1">
    <location>
        <begin position="124"/>
        <end position="148"/>
    </location>
</feature>
<dbReference type="AlphaFoldDB" id="M3VAX0"/>
<sequence>MSAARGIGYVRDRIGDDAIASAQGFGRRIVGQSVDGARMVGRQVQARVADIDVASMPRTDRASGVRPVAVTVSTWLLGAAAALVVLQIILVGLLLNRAVSGFSFASALVSAETGEADMMAQSRLVVVGVLAVVAMVVVAGYVAVAIGARRGRTWPRKLGAVFAVLSLPALLLGPAADIAVLCGVAAVIVLWLPVSRRFCTESGPRA</sequence>
<feature type="transmembrane region" description="Helical" evidence="1">
    <location>
        <begin position="68"/>
        <end position="95"/>
    </location>
</feature>
<organism evidence="2 3">
    <name type="scientific">Gordonia malaquae NBRC 108250</name>
    <dbReference type="NCBI Taxonomy" id="1223542"/>
    <lineage>
        <taxon>Bacteria</taxon>
        <taxon>Bacillati</taxon>
        <taxon>Actinomycetota</taxon>
        <taxon>Actinomycetes</taxon>
        <taxon>Mycobacteriales</taxon>
        <taxon>Gordoniaceae</taxon>
        <taxon>Gordonia</taxon>
    </lineage>
</organism>
<gene>
    <name evidence="2" type="ORF">GM1_008_00100</name>
</gene>
<protein>
    <submittedName>
        <fullName evidence="2">Uncharacterized protein</fullName>
    </submittedName>
</protein>
<accession>M3VAX0</accession>
<proteinExistence type="predicted"/>
<reference evidence="2 3" key="1">
    <citation type="submission" date="2013-02" db="EMBL/GenBank/DDBJ databases">
        <title>Whole genome shotgun sequence of Gordonia malaquae NBRC 108250.</title>
        <authorList>
            <person name="Yoshida I."/>
            <person name="Hosoyama A."/>
            <person name="Tsuchikane K."/>
            <person name="Ando Y."/>
            <person name="Baba S."/>
            <person name="Ohji S."/>
            <person name="Hamada M."/>
            <person name="Tamura T."/>
            <person name="Yamazoe A."/>
            <person name="Yamazaki S."/>
            <person name="Fujita N."/>
        </authorList>
    </citation>
    <scope>NUCLEOTIDE SEQUENCE [LARGE SCALE GENOMIC DNA]</scope>
    <source>
        <strain evidence="2 3">NBRC 108250</strain>
    </source>
</reference>
<keyword evidence="3" id="KW-1185">Reference proteome</keyword>
<name>M3VAX0_GORML</name>
<feature type="transmembrane region" description="Helical" evidence="1">
    <location>
        <begin position="160"/>
        <end position="192"/>
    </location>
</feature>
<dbReference type="Proteomes" id="UP000035009">
    <property type="component" value="Unassembled WGS sequence"/>
</dbReference>
<keyword evidence="1" id="KW-0812">Transmembrane</keyword>
<dbReference type="RefSeq" id="WP_008377563.1">
    <property type="nucleotide sequence ID" value="NZ_BAOP01000008.1"/>
</dbReference>
<comment type="caution">
    <text evidence="2">The sequence shown here is derived from an EMBL/GenBank/DDBJ whole genome shotgun (WGS) entry which is preliminary data.</text>
</comment>
<evidence type="ECO:0000313" key="3">
    <source>
        <dbReference type="Proteomes" id="UP000035009"/>
    </source>
</evidence>